<dbReference type="OrthoDB" id="1112342at2759"/>
<protein>
    <recommendedName>
        <fullName evidence="4">Retrotransposon gag domain-containing protein</fullName>
    </recommendedName>
</protein>
<feature type="region of interest" description="Disordered" evidence="1">
    <location>
        <begin position="581"/>
        <end position="614"/>
    </location>
</feature>
<feature type="region of interest" description="Disordered" evidence="1">
    <location>
        <begin position="461"/>
        <end position="483"/>
    </location>
</feature>
<evidence type="ECO:0000313" key="2">
    <source>
        <dbReference type="EMBL" id="KAG7572473.1"/>
    </source>
</evidence>
<dbReference type="Proteomes" id="UP000694251">
    <property type="component" value="Chromosome 9"/>
</dbReference>
<name>A0A8T2AFH1_ARASU</name>
<evidence type="ECO:0000313" key="3">
    <source>
        <dbReference type="Proteomes" id="UP000694251"/>
    </source>
</evidence>
<evidence type="ECO:0008006" key="4">
    <source>
        <dbReference type="Google" id="ProtNLM"/>
    </source>
</evidence>
<feature type="compositionally biased region" description="Polar residues" evidence="1">
    <location>
        <begin position="472"/>
        <end position="483"/>
    </location>
</feature>
<reference evidence="2 3" key="1">
    <citation type="submission" date="2020-12" db="EMBL/GenBank/DDBJ databases">
        <title>Concerted genomic and epigenomic changes stabilize Arabidopsis allopolyploids.</title>
        <authorList>
            <person name="Chen Z."/>
        </authorList>
    </citation>
    <scope>NUCLEOTIDE SEQUENCE [LARGE SCALE GENOMIC DNA]</scope>
    <source>
        <strain evidence="2">As9502</strain>
        <tissue evidence="2">Leaf</tissue>
    </source>
</reference>
<sequence>MASYYMEKEEIYSYEADWSKDEDEYQGVIEDEDDYGRTTWYDECVSSSDCGEEPDGEELEPEPPDYYHSSQQHTKPHTYTDHTNWVQENSYFCEEDDDADYQYHPPRREEKSHSYGIASYRVQTQSTPAGPTKPTNKRCDYTSNPLIFTGFSKDPKVYLKWENNMKQWLRSNNIPKEEKLYYALSKLKGDAYEWWLKEDAATYYTTKAVLDWGTLKSRMYREFTKKYQPRIRTTKPLYMETPKKVVTTPKLQPIFQPMNAHSHEPRRASSSTRGTPIKAEQFVQVKEVQPDSAATLLHELQGKVNRGASHTMDKTVVLISQETTCCDLDSQAPHQSAITIQEDKTPTLKQETNSNPIGNQGTKDDNKGDTLKSKEFMDQNRNREEYTPLLIKRAANGDENFNETIQIKEKPPDENPLEPIQGKILHPHIIQWTNLTYLCVGDQVLRTKLLEEGGYDAVINPRTNHGEDYGRETTTQEQPSGNFNQVLPKTSGQSQFSLPEMTPQPFSVQTKAKIYSSCPEITWNTFSAQLPTTTKKNQPKRSSHEGVIQFSNQMMLSLPYLEADGSRVYDWVYDAVINPRTNHGEDYGRETTTQEQPSGNFNQVLPKTSGQSQFSLPEMTPQPFSVQTKAKIYSSCPEITWNTFSAQLPTTTKKNQPKRSSHEGVIQFSNQMMLSLPYLEADGFNYLQTKLWRPGEFLLQLETPNITSSFILSPWIKWIQSFLIIHQELPYMDPRAFKAQPQRLSSDLVRLKGVIRRLISHGIIQKLSRYKSPRITPFGLSIQSLTAIFFQGTSPLDFFDLFRVLLSYFESLDCCTNPRVEPI</sequence>
<feature type="region of interest" description="Disordered" evidence="1">
    <location>
        <begin position="22"/>
        <end position="75"/>
    </location>
</feature>
<accession>A0A8T2AFH1</accession>
<comment type="caution">
    <text evidence="2">The sequence shown here is derived from an EMBL/GenBank/DDBJ whole genome shotgun (WGS) entry which is preliminary data.</text>
</comment>
<feature type="compositionally biased region" description="Basic and acidic residues" evidence="1">
    <location>
        <begin position="362"/>
        <end position="379"/>
    </location>
</feature>
<keyword evidence="3" id="KW-1185">Reference proteome</keyword>
<proteinExistence type="predicted"/>
<feature type="compositionally biased region" description="Polar residues" evidence="1">
    <location>
        <begin position="347"/>
        <end position="361"/>
    </location>
</feature>
<dbReference type="EMBL" id="JAEFBJ010000009">
    <property type="protein sequence ID" value="KAG7572473.1"/>
    <property type="molecule type" value="Genomic_DNA"/>
</dbReference>
<evidence type="ECO:0000256" key="1">
    <source>
        <dbReference type="SAM" id="MobiDB-lite"/>
    </source>
</evidence>
<dbReference type="AlphaFoldDB" id="A0A8T2AFH1"/>
<feature type="compositionally biased region" description="Acidic residues" evidence="1">
    <location>
        <begin position="50"/>
        <end position="63"/>
    </location>
</feature>
<feature type="region of interest" description="Disordered" evidence="1">
    <location>
        <begin position="343"/>
        <end position="379"/>
    </location>
</feature>
<organism evidence="2 3">
    <name type="scientific">Arabidopsis suecica</name>
    <name type="common">Swedish thale-cress</name>
    <name type="synonym">Cardaminopsis suecica</name>
    <dbReference type="NCBI Taxonomy" id="45249"/>
    <lineage>
        <taxon>Eukaryota</taxon>
        <taxon>Viridiplantae</taxon>
        <taxon>Streptophyta</taxon>
        <taxon>Embryophyta</taxon>
        <taxon>Tracheophyta</taxon>
        <taxon>Spermatophyta</taxon>
        <taxon>Magnoliopsida</taxon>
        <taxon>eudicotyledons</taxon>
        <taxon>Gunneridae</taxon>
        <taxon>Pentapetalae</taxon>
        <taxon>rosids</taxon>
        <taxon>malvids</taxon>
        <taxon>Brassicales</taxon>
        <taxon>Brassicaceae</taxon>
        <taxon>Camelineae</taxon>
        <taxon>Arabidopsis</taxon>
    </lineage>
</organism>
<feature type="compositionally biased region" description="Polar residues" evidence="1">
    <location>
        <begin position="590"/>
        <end position="614"/>
    </location>
</feature>
<feature type="compositionally biased region" description="Acidic residues" evidence="1">
    <location>
        <begin position="22"/>
        <end position="34"/>
    </location>
</feature>
<gene>
    <name evidence="2" type="ORF">ISN44_As09g008320</name>
</gene>